<evidence type="ECO:0000313" key="2">
    <source>
        <dbReference type="Proteomes" id="UP001163223"/>
    </source>
</evidence>
<accession>A0ACD4NJ64</accession>
<name>A0ACD4NJ64_9HYPH</name>
<protein>
    <submittedName>
        <fullName evidence="1">Phosphoesterase</fullName>
    </submittedName>
</protein>
<organism evidence="1 2">
    <name type="scientific">Antarcticirhabdus aurantiaca</name>
    <dbReference type="NCBI Taxonomy" id="2606717"/>
    <lineage>
        <taxon>Bacteria</taxon>
        <taxon>Pseudomonadati</taxon>
        <taxon>Pseudomonadota</taxon>
        <taxon>Alphaproteobacteria</taxon>
        <taxon>Hyphomicrobiales</taxon>
        <taxon>Aurantimonadaceae</taxon>
        <taxon>Antarcticirhabdus</taxon>
    </lineage>
</organism>
<sequence>MADPGPTFENAMPAEDFPAFLDAAPDPVLVLCHNDADGLSAGAILLHTLRRAGRTVRHRILGRGENAWDDAIRAEVQRQAPGTVVVADLGTGVGDVLPGVPTLVIDHHVPRGVPGAARVLSGLAEDPAPTTSLLAFRCARALLGAEADDLLWLAALGIIGDMAEKDGFPEMAEARTSYPVTKLRTLAALVNAPRRTASGDAEPALRLLLAASDPKDALSGDHPETARLEAAKAESSAAFESARRVAPTIRGDVALIALDAPQQVHPLVAQAWRGRLKDKIVIAANSGYRPGWVHFAARTASGADLMGFLKDAAPPGAGKAYGGGHAQATGGALRTAEWPVFLKNIGFEPAASEKA</sequence>
<reference evidence="1" key="1">
    <citation type="submission" date="2022-11" db="EMBL/GenBank/DDBJ databases">
        <title>beta-Carotene-producing bacterium, Jeongeuplla avenae sp. nov., alleviates the salt stress of Arabidopsis seedlings.</title>
        <authorList>
            <person name="Jiang L."/>
            <person name="Lee J."/>
        </authorList>
    </citation>
    <scope>NUCLEOTIDE SEQUENCE</scope>
    <source>
        <strain evidence="1">DY_R2A_6</strain>
    </source>
</reference>
<keyword evidence="2" id="KW-1185">Reference proteome</keyword>
<gene>
    <name evidence="1" type="ORF">OXU80_18955</name>
</gene>
<evidence type="ECO:0000313" key="1">
    <source>
        <dbReference type="EMBL" id="WAJ26928.1"/>
    </source>
</evidence>
<dbReference type="EMBL" id="CP113520">
    <property type="protein sequence ID" value="WAJ26928.1"/>
    <property type="molecule type" value="Genomic_DNA"/>
</dbReference>
<dbReference type="Proteomes" id="UP001163223">
    <property type="component" value="Chromosome"/>
</dbReference>
<proteinExistence type="predicted"/>